<dbReference type="EMBL" id="JBHFFA010000006">
    <property type="protein sequence ID" value="KAL2623339.1"/>
    <property type="molecule type" value="Genomic_DNA"/>
</dbReference>
<dbReference type="PANTHER" id="PTHR12210">
    <property type="entry name" value="DULLARD PROTEIN PHOSPHATASE"/>
    <property type="match status" value="1"/>
</dbReference>
<comment type="caution">
    <text evidence="4">The sequence shown here is derived from an EMBL/GenBank/DDBJ whole genome shotgun (WGS) entry which is preliminary data.</text>
</comment>
<keyword evidence="1" id="KW-0811">Translocation</keyword>
<evidence type="ECO:0000259" key="3">
    <source>
        <dbReference type="Pfam" id="PF03031"/>
    </source>
</evidence>
<evidence type="ECO:0000313" key="4">
    <source>
        <dbReference type="EMBL" id="KAL2623339.1"/>
    </source>
</evidence>
<dbReference type="Gene3D" id="3.40.50.1000">
    <property type="entry name" value="HAD superfamily/HAD-like"/>
    <property type="match status" value="1"/>
</dbReference>
<proteinExistence type="inferred from homology"/>
<comment type="similarity">
    <text evidence="1">Belongs to the TIM50 family.</text>
</comment>
<feature type="region of interest" description="Disordered" evidence="2">
    <location>
        <begin position="468"/>
        <end position="502"/>
    </location>
</feature>
<keyword evidence="1" id="KW-0809">Transit peptide</keyword>
<dbReference type="InterPro" id="IPR023214">
    <property type="entry name" value="HAD_sf"/>
</dbReference>
<feature type="compositionally biased region" description="Polar residues" evidence="2">
    <location>
        <begin position="312"/>
        <end position="324"/>
    </location>
</feature>
<evidence type="ECO:0000313" key="5">
    <source>
        <dbReference type="Proteomes" id="UP001605036"/>
    </source>
</evidence>
<comment type="function">
    <text evidence="1">Essential component of the TIM23 complex, a complex that mediates the translocation of transit peptide-containing proteins across the mitochondrial inner membrane.</text>
</comment>
<accession>A0ABD1Y9B0</accession>
<feature type="compositionally biased region" description="Basic and acidic residues" evidence="2">
    <location>
        <begin position="421"/>
        <end position="433"/>
    </location>
</feature>
<evidence type="ECO:0000256" key="2">
    <source>
        <dbReference type="SAM" id="MobiDB-lite"/>
    </source>
</evidence>
<dbReference type="InterPro" id="IPR004274">
    <property type="entry name" value="FCP1_dom"/>
</dbReference>
<protein>
    <recommendedName>
        <fullName evidence="1">Mitochondrial import inner membrane translocase subunit TIM50</fullName>
    </recommendedName>
</protein>
<comment type="subunit">
    <text evidence="1">Component of the TIM23 complex.</text>
</comment>
<gene>
    <name evidence="4" type="ORF">R1flu_003544</name>
</gene>
<feature type="domain" description="FCP1 homology" evidence="3">
    <location>
        <begin position="33"/>
        <end position="163"/>
    </location>
</feature>
<reference evidence="4 5" key="1">
    <citation type="submission" date="2024-09" db="EMBL/GenBank/DDBJ databases">
        <title>Chromosome-scale assembly of Riccia fluitans.</title>
        <authorList>
            <person name="Paukszto L."/>
            <person name="Sawicki J."/>
            <person name="Karawczyk K."/>
            <person name="Piernik-Szablinska J."/>
            <person name="Szczecinska M."/>
            <person name="Mazdziarz M."/>
        </authorList>
    </citation>
    <scope>NUCLEOTIDE SEQUENCE [LARGE SCALE GENOMIC DNA]</scope>
    <source>
        <strain evidence="4">Rf_01</strain>
        <tissue evidence="4">Aerial parts of the thallus</tissue>
    </source>
</reference>
<comment type="subcellular location">
    <subcellularLocation>
        <location evidence="1">Mitochondrion inner membrane</location>
        <topology evidence="1">Single-pass membrane protein</topology>
    </subcellularLocation>
</comment>
<keyword evidence="1" id="KW-0653">Protein transport</keyword>
<name>A0ABD1Y9B0_9MARC</name>
<dbReference type="Pfam" id="PF03031">
    <property type="entry name" value="NIF"/>
    <property type="match status" value="1"/>
</dbReference>
<organism evidence="4 5">
    <name type="scientific">Riccia fluitans</name>
    <dbReference type="NCBI Taxonomy" id="41844"/>
    <lineage>
        <taxon>Eukaryota</taxon>
        <taxon>Viridiplantae</taxon>
        <taxon>Streptophyta</taxon>
        <taxon>Embryophyta</taxon>
        <taxon>Marchantiophyta</taxon>
        <taxon>Marchantiopsida</taxon>
        <taxon>Marchantiidae</taxon>
        <taxon>Marchantiales</taxon>
        <taxon>Ricciaceae</taxon>
        <taxon>Riccia</taxon>
    </lineage>
</organism>
<dbReference type="GO" id="GO:0005744">
    <property type="term" value="C:TIM23 mitochondrial import inner membrane translocase complex"/>
    <property type="evidence" value="ECO:0007669"/>
    <property type="project" value="UniProtKB-UniRule"/>
</dbReference>
<dbReference type="InterPro" id="IPR050365">
    <property type="entry name" value="TIM50"/>
</dbReference>
<dbReference type="InterPro" id="IPR036412">
    <property type="entry name" value="HAD-like_sf"/>
</dbReference>
<dbReference type="AlphaFoldDB" id="A0ABD1Y9B0"/>
<keyword evidence="1" id="KW-0813">Transport</keyword>
<feature type="compositionally biased region" description="Low complexity" evidence="2">
    <location>
        <begin position="350"/>
        <end position="359"/>
    </location>
</feature>
<sequence>MPEGLLVDCYDVSKSTGAPPTSRGHPHAIINLLHVYKRGGCTDFMSFCLQNFVVGVWSSNHAFESKSQCTGTDPLHTVEESEKKSRARKDLCNLWDGDKGLPWRKGAFGPSNTILLDDDPYTNLGNPPHTTIPLKISVTAPRAEYLGKLQKYLKLLAYAKDVRELMKQTPFDKFEERQNVEVKSVGLDAFNLDGSIPLDLLINRALAFNIDEPTTHKEINVQKYTSISIASSPSEREISVKNKKQRTGRKNYSIQIQNTVQISLTEAKDNRPKVGTSTSNTLPKGKAKSEDKKATSTSNTGTLPKLKAAVGSTGNQSTASTCGTSGRPPKPKAASKGNVTPVSISKSILGKPPKAKAAAGGTGNRSAAATCSTSGRPPKPNASSNGKLTPVTVSKRKGSKPTEAKAPAKGTGGQGVSASDVSKDKLLKAKEAGGKGSWVKKVTSTTNHGNVPKLKAVAVAEVTGGQVAVPTSTASCNPPKAKVQVAKKSKQQWQATKSQRCG</sequence>
<feature type="region of interest" description="Disordered" evidence="2">
    <location>
        <begin position="232"/>
        <end position="450"/>
    </location>
</feature>
<feature type="compositionally biased region" description="Polar residues" evidence="2">
    <location>
        <begin position="250"/>
        <end position="264"/>
    </location>
</feature>
<evidence type="ECO:0000256" key="1">
    <source>
        <dbReference type="RuleBase" id="RU365079"/>
    </source>
</evidence>
<feature type="compositionally biased region" description="Polar residues" evidence="2">
    <location>
        <begin position="364"/>
        <end position="387"/>
    </location>
</feature>
<keyword evidence="1" id="KW-0496">Mitochondrion</keyword>
<dbReference type="GO" id="GO:0015031">
    <property type="term" value="P:protein transport"/>
    <property type="evidence" value="ECO:0007669"/>
    <property type="project" value="UniProtKB-KW"/>
</dbReference>
<feature type="compositionally biased region" description="Polar residues" evidence="2">
    <location>
        <begin position="337"/>
        <end position="346"/>
    </location>
</feature>
<dbReference type="SUPFAM" id="SSF56784">
    <property type="entry name" value="HAD-like"/>
    <property type="match status" value="1"/>
</dbReference>
<keyword evidence="5" id="KW-1185">Reference proteome</keyword>
<dbReference type="Proteomes" id="UP001605036">
    <property type="component" value="Unassembled WGS sequence"/>
</dbReference>